<feature type="compositionally biased region" description="Acidic residues" evidence="3">
    <location>
        <begin position="26"/>
        <end position="44"/>
    </location>
</feature>
<feature type="compositionally biased region" description="Basic and acidic residues" evidence="3">
    <location>
        <begin position="419"/>
        <end position="428"/>
    </location>
</feature>
<sequence>MTSTDPKTTDDTPVEQKPEQKPAALGEDDEFEDFPVDDWPEDQTEAAKGSGETKHLWEESWDDDDTSDDFSQQLRHYHTCMMASCGLVRQARPQVGESSKTGQQLIYQSNTNNYDDLDNAGAPTAGENVTADGQGSGEPPRGPGNLYCYCDCNWESTTCRCSNCYCITGLMLPALTARDEVADELQTGIRALSLERLPDTGYAIDGRGPDSNFDTPHEMRLPSPATGFSPEGSLATEQVPLENQRNSDDPSVTPQIGTATPVGLSAESQGEHLADRTEDRGTLDVSDATDPVTSSQHRLLYIRRLRRMGLTPPFPRPPNCPDYTPSFLRPIDEYSRLLTIRTPNSDSDETDDRTVSEDWAAERAELEQGEREEAEREQAERERFQMVFNNEVLESVDKDESIKEESDSDVNMEEASDLDVTKEESDTE</sequence>
<dbReference type="Pfam" id="PF05160">
    <property type="entry name" value="DSS1_SEM1"/>
    <property type="match status" value="1"/>
</dbReference>
<evidence type="ECO:0000256" key="3">
    <source>
        <dbReference type="SAM" id="MobiDB-lite"/>
    </source>
</evidence>
<dbReference type="OrthoDB" id="5586203at2759"/>
<dbReference type="HOGENOM" id="CLU_640994_0_0_1"/>
<dbReference type="PANTHER" id="PTHR16771">
    <property type="entry name" value="26 PROTEASOME COMPLEX SUBUNIT DSS1"/>
    <property type="match status" value="1"/>
</dbReference>
<feature type="region of interest" description="Disordered" evidence="3">
    <location>
        <begin position="111"/>
        <end position="140"/>
    </location>
</feature>
<dbReference type="GO" id="GO:0043248">
    <property type="term" value="P:proteasome assembly"/>
    <property type="evidence" value="ECO:0007669"/>
    <property type="project" value="UniProtKB-UniRule"/>
</dbReference>
<feature type="compositionally biased region" description="Basic and acidic residues" evidence="3">
    <location>
        <begin position="363"/>
        <end position="384"/>
    </location>
</feature>
<dbReference type="eggNOG" id="KOG4764">
    <property type="taxonomic scope" value="Eukaryota"/>
</dbReference>
<feature type="region of interest" description="Disordered" evidence="3">
    <location>
        <begin position="205"/>
        <end position="291"/>
    </location>
</feature>
<dbReference type="InterPro" id="IPR007834">
    <property type="entry name" value="DSS1_SEM1"/>
</dbReference>
<accession>K3UQ54</accession>
<name>K3UQ54_FUSPC</name>
<dbReference type="GO" id="GO:0000724">
    <property type="term" value="P:double-strand break repair via homologous recombination"/>
    <property type="evidence" value="ECO:0007669"/>
    <property type="project" value="TreeGrafter"/>
</dbReference>
<comment type="similarity">
    <text evidence="1 2">Belongs to the DSS1/SEM1 family.</text>
</comment>
<keyword evidence="5" id="KW-1185">Reference proteome</keyword>
<gene>
    <name evidence="4" type="ORF">FPSE_05286</name>
</gene>
<comment type="caution">
    <text evidence="4">The sequence shown here is derived from an EMBL/GenBank/DDBJ whole genome shotgun (WGS) entry which is preliminary data.</text>
</comment>
<feature type="compositionally biased region" description="Basic and acidic residues" evidence="3">
    <location>
        <begin position="269"/>
        <end position="282"/>
    </location>
</feature>
<reference evidence="4 5" key="1">
    <citation type="journal article" date="2012" name="PLoS Pathog.">
        <title>Comparative pathogenomics reveals horizontally acquired novel virulence genes in fungi infecting cereal hosts.</title>
        <authorList>
            <person name="Gardiner D.M."/>
            <person name="McDonald M.C."/>
            <person name="Covarelli L."/>
            <person name="Solomon P.S."/>
            <person name="Rusu A.G."/>
            <person name="Marshall M."/>
            <person name="Kazan K."/>
            <person name="Chakraborty S."/>
            <person name="McDonald B.A."/>
            <person name="Manners J.M."/>
        </authorList>
    </citation>
    <scope>NUCLEOTIDE SEQUENCE [LARGE SCALE GENOMIC DNA]</scope>
    <source>
        <strain evidence="4 5">CS3096</strain>
    </source>
</reference>
<dbReference type="AlphaFoldDB" id="K3UQ54"/>
<protein>
    <recommendedName>
        <fullName evidence="2">26S proteasome complex subunit SEM1</fullName>
    </recommendedName>
</protein>
<dbReference type="RefSeq" id="XP_009256679.1">
    <property type="nucleotide sequence ID" value="XM_009258404.1"/>
</dbReference>
<feature type="compositionally biased region" description="Basic and acidic residues" evidence="3">
    <location>
        <begin position="7"/>
        <end position="20"/>
    </location>
</feature>
<dbReference type="Proteomes" id="UP000007978">
    <property type="component" value="Chromosome 2"/>
</dbReference>
<evidence type="ECO:0000256" key="2">
    <source>
        <dbReference type="RuleBase" id="RU369057"/>
    </source>
</evidence>
<dbReference type="GeneID" id="20363904"/>
<dbReference type="CDD" id="cd13768">
    <property type="entry name" value="DSS1_Sem1"/>
    <property type="match status" value="1"/>
</dbReference>
<dbReference type="PANTHER" id="PTHR16771:SF0">
    <property type="entry name" value="26S PROTEASOME COMPLEX SUBUNIT SEM1"/>
    <property type="match status" value="1"/>
</dbReference>
<dbReference type="KEGG" id="fpu:FPSE_05286"/>
<organism evidence="4 5">
    <name type="scientific">Fusarium pseudograminearum (strain CS3096)</name>
    <name type="common">Wheat and barley crown-rot fungus</name>
    <dbReference type="NCBI Taxonomy" id="1028729"/>
    <lineage>
        <taxon>Eukaryota</taxon>
        <taxon>Fungi</taxon>
        <taxon>Dikarya</taxon>
        <taxon>Ascomycota</taxon>
        <taxon>Pezizomycotina</taxon>
        <taxon>Sordariomycetes</taxon>
        <taxon>Hypocreomycetidae</taxon>
        <taxon>Hypocreales</taxon>
        <taxon>Nectriaceae</taxon>
        <taxon>Fusarium</taxon>
    </lineage>
</organism>
<comment type="function">
    <text evidence="2">Component of the 26S proteasome, a multiprotein complex involved in the ATP-dependent degradation of ubiquitinated proteins.</text>
</comment>
<dbReference type="EMBL" id="AFNW01000108">
    <property type="protein sequence ID" value="EKJ74536.1"/>
    <property type="molecule type" value="Genomic_DNA"/>
</dbReference>
<feature type="compositionally biased region" description="Polar residues" evidence="3">
    <location>
        <begin position="241"/>
        <end position="258"/>
    </location>
</feature>
<dbReference type="GO" id="GO:0005634">
    <property type="term" value="C:nucleus"/>
    <property type="evidence" value="ECO:0007669"/>
    <property type="project" value="UniProtKB-SubCell"/>
</dbReference>
<evidence type="ECO:0000256" key="1">
    <source>
        <dbReference type="ARBA" id="ARBA00034491"/>
    </source>
</evidence>
<feature type="compositionally biased region" description="Basic and acidic residues" evidence="3">
    <location>
        <begin position="395"/>
        <end position="405"/>
    </location>
</feature>
<proteinExistence type="inferred from homology"/>
<feature type="compositionally biased region" description="Acidic residues" evidence="3">
    <location>
        <begin position="59"/>
        <end position="68"/>
    </location>
</feature>
<dbReference type="GO" id="GO:0008541">
    <property type="term" value="C:proteasome regulatory particle, lid subcomplex"/>
    <property type="evidence" value="ECO:0007669"/>
    <property type="project" value="UniProtKB-UniRule"/>
</dbReference>
<feature type="compositionally biased region" description="Acidic residues" evidence="3">
    <location>
        <begin position="406"/>
        <end position="417"/>
    </location>
</feature>
<dbReference type="GO" id="GO:0006406">
    <property type="term" value="P:mRNA export from nucleus"/>
    <property type="evidence" value="ECO:0007669"/>
    <property type="project" value="UniProtKB-UniRule"/>
</dbReference>
<dbReference type="SMART" id="SM01385">
    <property type="entry name" value="DSS1_SEM1"/>
    <property type="match status" value="1"/>
</dbReference>
<keyword evidence="2" id="KW-0647">Proteasome</keyword>
<feature type="region of interest" description="Disordered" evidence="3">
    <location>
        <begin position="363"/>
        <end position="428"/>
    </location>
</feature>
<evidence type="ECO:0000313" key="4">
    <source>
        <dbReference type="EMBL" id="EKJ74536.1"/>
    </source>
</evidence>
<keyword evidence="2" id="KW-0539">Nucleus</keyword>
<evidence type="ECO:0000313" key="5">
    <source>
        <dbReference type="Proteomes" id="UP000007978"/>
    </source>
</evidence>
<feature type="region of interest" description="Disordered" evidence="3">
    <location>
        <begin position="1"/>
        <end position="69"/>
    </location>
</feature>
<comment type="subcellular location">
    <subcellularLocation>
        <location evidence="2">Nucleus</location>
    </subcellularLocation>
</comment>